<evidence type="ECO:0000259" key="7">
    <source>
        <dbReference type="PROSITE" id="PS50109"/>
    </source>
</evidence>
<dbReference type="InterPro" id="IPR036890">
    <property type="entry name" value="HATPase_C_sf"/>
</dbReference>
<dbReference type="InterPro" id="IPR000700">
    <property type="entry name" value="PAS-assoc_C"/>
</dbReference>
<feature type="domain" description="Response regulatory" evidence="8">
    <location>
        <begin position="939"/>
        <end position="1056"/>
    </location>
</feature>
<dbReference type="PROSITE" id="PS50113">
    <property type="entry name" value="PAC"/>
    <property type="match status" value="2"/>
</dbReference>
<feature type="modified residue" description="4-aspartylphosphate" evidence="6">
    <location>
        <position position="990"/>
    </location>
</feature>
<accession>A0ABX2KEQ4</accession>
<dbReference type="InterPro" id="IPR036097">
    <property type="entry name" value="HisK_dim/P_sf"/>
</dbReference>
<feature type="domain" description="Histidine kinase" evidence="7">
    <location>
        <begin position="701"/>
        <end position="916"/>
    </location>
</feature>
<evidence type="ECO:0000313" key="10">
    <source>
        <dbReference type="EMBL" id="NUB00248.1"/>
    </source>
</evidence>
<name>A0ABX2KEQ4_9PROT</name>
<dbReference type="SUPFAM" id="SSF55785">
    <property type="entry name" value="PYP-like sensor domain (PAS domain)"/>
    <property type="match status" value="3"/>
</dbReference>
<dbReference type="Pfam" id="PF08448">
    <property type="entry name" value="PAS_4"/>
    <property type="match status" value="2"/>
</dbReference>
<dbReference type="EC" id="2.7.13.3" evidence="2"/>
<dbReference type="Gene3D" id="3.30.565.10">
    <property type="entry name" value="Histidine kinase-like ATPase, C-terminal domain"/>
    <property type="match status" value="1"/>
</dbReference>
<dbReference type="InterPro" id="IPR001789">
    <property type="entry name" value="Sig_transdc_resp-reg_receiver"/>
</dbReference>
<feature type="domain" description="PAC" evidence="9">
    <location>
        <begin position="631"/>
        <end position="683"/>
    </location>
</feature>
<evidence type="ECO:0000259" key="8">
    <source>
        <dbReference type="PROSITE" id="PS50110"/>
    </source>
</evidence>
<dbReference type="PANTHER" id="PTHR43047">
    <property type="entry name" value="TWO-COMPONENT HISTIDINE PROTEIN KINASE"/>
    <property type="match status" value="1"/>
</dbReference>
<proteinExistence type="predicted"/>
<feature type="domain" description="PAC" evidence="9">
    <location>
        <begin position="502"/>
        <end position="554"/>
    </location>
</feature>
<sequence length="1065" mass="116321">MAAPLLAYEVLSLTTLRQEREQELEAEAGRLLLLVDTEQRKSVEDIRHIFATLQATGVPRLPPAECLGIMAELRPLYPNHLEIQLADKTGRVWCATQPGSVGIDIGDLPSFREALQNDRVVVGEPGPIRAAPNAQGRAILPYRQSYMGANGQPDGTMTALIDLDWLKDYVAKLSWPPYAVVTIVHPDGQILARAPIDKGLVLGSTIPNRLRYTLAASAPGSGQSPGLDGVERRFAFLPPQATDSGLMLAVAIDPVEALSPIDRSAAGSLAAFVLLLGLVFAGGAYGTSRLAIAKRQEAEAAARMSSVLESTSDAVMEIESDWTVSYLNPQAWELLSLDRDVTGDHAQAAFDCLAGSDLEACLKDVMDRRVEVEFEFFYQRTGRWFALRVFPSRKGVAIYFRDITEQRAAEGERRALAGDLERERFLLRAITDSLPIGLLIVEAPSGRLLMHNPAAEQLIGHSIMATSGVADYSAYGGVRADGTPLPADEYPPARALRGEVVSQEEMHYRRGDGSITTFLVEAVPVHRADGRVELVVVAFHDISRRKAMEEALRESERTLSAALASARAGTWTWDIRSGEINWSPGNYLIHGLQPRDGHACFSEWLAALHPEDRSEARQVVRTTLASRQTAYDVEYRVLLPDGGIRWVAGIGKAEYDETGRPLRMSGLTVDITDRKTLEVALRAAKEESDRANRAKARFLAAASHDLRQPLQSMALFGGALHSHVKDGRGTEMLLMLERGTETMKSLLDSLLDVSRLDAEAVKPQVSSFDLDTLIQEITDSYRPLAATKGLSVSSDGSCCSVAVRSDRTMLGRIIRNLVENAVRYTEHGGITVSCRIEKESAWIDVADTGIGIPHDQIAMIFDEFHQVGNPERDRSRGLGLGLSIVQRLSRILGHEVRVHSKLGEGSVFSVEAPIALSTDVRETETADSETAHPIGRGRLALLIDDDTIVLMSLRTLLEQWGYDTLISGSPEQAMAIVAEAGRRPDVIVADYRLRAGRNGCEAIRDVRNQLGLEIPGVILTGETGAECARDIARYGLGIIHKPVMPGQLWAALERLLGSTRQDTIL</sequence>
<dbReference type="InterPro" id="IPR011006">
    <property type="entry name" value="CheY-like_superfamily"/>
</dbReference>
<dbReference type="SUPFAM" id="SSF55874">
    <property type="entry name" value="ATPase domain of HSP90 chaperone/DNA topoisomerase II/histidine kinase"/>
    <property type="match status" value="1"/>
</dbReference>
<dbReference type="SMART" id="SM00387">
    <property type="entry name" value="HATPase_c"/>
    <property type="match status" value="1"/>
</dbReference>
<evidence type="ECO:0000256" key="6">
    <source>
        <dbReference type="PROSITE-ProRule" id="PRU00169"/>
    </source>
</evidence>
<dbReference type="NCBIfam" id="TIGR00229">
    <property type="entry name" value="sensory_box"/>
    <property type="match status" value="2"/>
</dbReference>
<dbReference type="CDD" id="cd00130">
    <property type="entry name" value="PAS"/>
    <property type="match status" value="1"/>
</dbReference>
<dbReference type="InterPro" id="IPR005467">
    <property type="entry name" value="His_kinase_dom"/>
</dbReference>
<evidence type="ECO:0000256" key="5">
    <source>
        <dbReference type="ARBA" id="ARBA00022777"/>
    </source>
</evidence>
<dbReference type="Gene3D" id="3.40.50.2300">
    <property type="match status" value="1"/>
</dbReference>
<keyword evidence="3 6" id="KW-0597">Phosphoprotein</keyword>
<keyword evidence="11" id="KW-1185">Reference proteome</keyword>
<dbReference type="Pfam" id="PF00512">
    <property type="entry name" value="HisKA"/>
    <property type="match status" value="1"/>
</dbReference>
<dbReference type="SUPFAM" id="SSF47384">
    <property type="entry name" value="Homodimeric domain of signal transducing histidine kinase"/>
    <property type="match status" value="1"/>
</dbReference>
<dbReference type="SMART" id="SM00086">
    <property type="entry name" value="PAC"/>
    <property type="match status" value="2"/>
</dbReference>
<dbReference type="InterPro" id="IPR001610">
    <property type="entry name" value="PAC"/>
</dbReference>
<evidence type="ECO:0000256" key="2">
    <source>
        <dbReference type="ARBA" id="ARBA00012438"/>
    </source>
</evidence>
<dbReference type="Pfam" id="PF00072">
    <property type="entry name" value="Response_reg"/>
    <property type="match status" value="1"/>
</dbReference>
<evidence type="ECO:0000256" key="4">
    <source>
        <dbReference type="ARBA" id="ARBA00022679"/>
    </source>
</evidence>
<dbReference type="Gene3D" id="3.30.450.20">
    <property type="entry name" value="PAS domain"/>
    <property type="match status" value="4"/>
</dbReference>
<dbReference type="InterPro" id="IPR013655">
    <property type="entry name" value="PAS_fold_3"/>
</dbReference>
<gene>
    <name evidence="10" type="ORF">GBZ48_13220</name>
</gene>
<dbReference type="EMBL" id="WHOS01000014">
    <property type="protein sequence ID" value="NUB00248.1"/>
    <property type="molecule type" value="Genomic_DNA"/>
</dbReference>
<dbReference type="PANTHER" id="PTHR43047:SF9">
    <property type="entry name" value="HISTIDINE KINASE"/>
    <property type="match status" value="1"/>
</dbReference>
<dbReference type="InterPro" id="IPR013656">
    <property type="entry name" value="PAS_4"/>
</dbReference>
<dbReference type="PRINTS" id="PR00344">
    <property type="entry name" value="BCTRLSENSOR"/>
</dbReference>
<dbReference type="CDD" id="cd00156">
    <property type="entry name" value="REC"/>
    <property type="match status" value="1"/>
</dbReference>
<keyword evidence="5" id="KW-0418">Kinase</keyword>
<keyword evidence="4" id="KW-0808">Transferase</keyword>
<dbReference type="RefSeq" id="WP_174471484.1">
    <property type="nucleotide sequence ID" value="NZ_JAGINN010000005.1"/>
</dbReference>
<dbReference type="CDD" id="cd12915">
    <property type="entry name" value="PDC2_DGC_like"/>
    <property type="match status" value="1"/>
</dbReference>
<evidence type="ECO:0000256" key="3">
    <source>
        <dbReference type="ARBA" id="ARBA00022553"/>
    </source>
</evidence>
<dbReference type="Pfam" id="PF08447">
    <property type="entry name" value="PAS_3"/>
    <property type="match status" value="1"/>
</dbReference>
<comment type="catalytic activity">
    <reaction evidence="1">
        <text>ATP + protein L-histidine = ADP + protein N-phospho-L-histidine.</text>
        <dbReference type="EC" id="2.7.13.3"/>
    </reaction>
</comment>
<dbReference type="Pfam" id="PF02518">
    <property type="entry name" value="HATPase_c"/>
    <property type="match status" value="1"/>
</dbReference>
<dbReference type="InterPro" id="IPR003661">
    <property type="entry name" value="HisK_dim/P_dom"/>
</dbReference>
<dbReference type="InterPro" id="IPR003594">
    <property type="entry name" value="HATPase_dom"/>
</dbReference>
<dbReference type="SUPFAM" id="SSF52172">
    <property type="entry name" value="CheY-like"/>
    <property type="match status" value="1"/>
</dbReference>
<dbReference type="Gene3D" id="2.10.70.100">
    <property type="match status" value="1"/>
</dbReference>
<dbReference type="Gene3D" id="1.10.287.130">
    <property type="match status" value="1"/>
</dbReference>
<protein>
    <recommendedName>
        <fullName evidence="2">histidine kinase</fullName>
        <ecNumber evidence="2">2.7.13.3</ecNumber>
    </recommendedName>
</protein>
<dbReference type="PROSITE" id="PS50109">
    <property type="entry name" value="HIS_KIN"/>
    <property type="match status" value="1"/>
</dbReference>
<dbReference type="CDD" id="cd12914">
    <property type="entry name" value="PDC1_DGC_like"/>
    <property type="match status" value="1"/>
</dbReference>
<evidence type="ECO:0000313" key="11">
    <source>
        <dbReference type="Proteomes" id="UP000605086"/>
    </source>
</evidence>
<dbReference type="Proteomes" id="UP000605086">
    <property type="component" value="Unassembled WGS sequence"/>
</dbReference>
<reference evidence="10 11" key="1">
    <citation type="submission" date="2019-10" db="EMBL/GenBank/DDBJ databases">
        <title>Genome sequence of Azospirillum melinis.</title>
        <authorList>
            <person name="Ambrosini A."/>
            <person name="Sant'Anna F.H."/>
            <person name="Cassan F.D."/>
            <person name="Souza E.M."/>
            <person name="Passaglia L.M.P."/>
        </authorList>
    </citation>
    <scope>NUCLEOTIDE SEQUENCE [LARGE SCALE GENOMIC DNA]</scope>
    <source>
        <strain evidence="10 11">TMCY0552</strain>
    </source>
</reference>
<dbReference type="InterPro" id="IPR035965">
    <property type="entry name" value="PAS-like_dom_sf"/>
</dbReference>
<comment type="caution">
    <text evidence="10">The sequence shown here is derived from an EMBL/GenBank/DDBJ whole genome shotgun (WGS) entry which is preliminary data.</text>
</comment>
<dbReference type="SMART" id="SM00388">
    <property type="entry name" value="HisKA"/>
    <property type="match status" value="1"/>
</dbReference>
<dbReference type="InterPro" id="IPR004358">
    <property type="entry name" value="Sig_transdc_His_kin-like_C"/>
</dbReference>
<dbReference type="CDD" id="cd00082">
    <property type="entry name" value="HisKA"/>
    <property type="match status" value="1"/>
</dbReference>
<evidence type="ECO:0000256" key="1">
    <source>
        <dbReference type="ARBA" id="ARBA00000085"/>
    </source>
</evidence>
<organism evidence="10 11">
    <name type="scientific">Azospirillum melinis</name>
    <dbReference type="NCBI Taxonomy" id="328839"/>
    <lineage>
        <taxon>Bacteria</taxon>
        <taxon>Pseudomonadati</taxon>
        <taxon>Pseudomonadota</taxon>
        <taxon>Alphaproteobacteria</taxon>
        <taxon>Rhodospirillales</taxon>
        <taxon>Azospirillaceae</taxon>
        <taxon>Azospirillum</taxon>
    </lineage>
</organism>
<evidence type="ECO:0000259" key="9">
    <source>
        <dbReference type="PROSITE" id="PS50113"/>
    </source>
</evidence>
<dbReference type="PROSITE" id="PS50110">
    <property type="entry name" value="RESPONSE_REGULATORY"/>
    <property type="match status" value="1"/>
</dbReference>
<dbReference type="InterPro" id="IPR000014">
    <property type="entry name" value="PAS"/>
</dbReference>
<dbReference type="SMART" id="SM00448">
    <property type="entry name" value="REC"/>
    <property type="match status" value="1"/>
</dbReference>